<reference evidence="2 3" key="2">
    <citation type="journal article" date="2017" name="Syst. Appl. Microbiol.">
        <title>Soybeans inoculated with root zone soils of Canadian native legumes harbour diverse and novel Bradyrhizobium spp. that possess agricultural potential.</title>
        <authorList>
            <person name="Bromfield E.S.P."/>
            <person name="Cloutier S."/>
            <person name="Tambong J.T."/>
            <person name="Tran Thi T.V."/>
        </authorList>
    </citation>
    <scope>NUCLEOTIDE SEQUENCE [LARGE SCALE GENOMIC DNA]</scope>
    <source>
        <strain evidence="2 3">OO99</strain>
    </source>
</reference>
<sequence>MAVSKYIDFVDLVDGWSEQSGELPLLTLRRICDGAISGHFPEGTFVLPNGEPIDLLELYWAMKREIGAHAPIDRDYGTKLINRIIVSKSGIRRFCEQHGVELPPGVRSLKSSLRRLVGKPRHLGPPDCPGGPAAAVRREAIDWATAGLDTSEYLIAAAQHSIERAPERELDPCRDHGPKIEAGDEPGQPAKPGEHGREWKIVDTAARPAFEVITEPVQVFDSQSRRSAGRPPGSGSYQAGDLELVEEMRADILAGKHTSIAAAARARVSRAAGFGSEASKEKRLTTRYSERYPA</sequence>
<name>A0A2U8P5J7_9BRAD</name>
<evidence type="ECO:0000313" key="2">
    <source>
        <dbReference type="EMBL" id="AWL93001.1"/>
    </source>
</evidence>
<evidence type="ECO:0000313" key="3">
    <source>
        <dbReference type="Proteomes" id="UP000215703"/>
    </source>
</evidence>
<feature type="region of interest" description="Disordered" evidence="1">
    <location>
        <begin position="169"/>
        <end position="196"/>
    </location>
</feature>
<evidence type="ECO:0000256" key="1">
    <source>
        <dbReference type="SAM" id="MobiDB-lite"/>
    </source>
</evidence>
<dbReference type="EMBL" id="CP029425">
    <property type="protein sequence ID" value="AWL93001.1"/>
    <property type="molecule type" value="Genomic_DNA"/>
</dbReference>
<accession>A0A2U8P5J7</accession>
<reference evidence="2 3" key="1">
    <citation type="journal article" date="2014" name="Int. J. Syst. Evol. Microbiol.">
        <title>Bradyrhizobium ottawaense sp. nov., a symbiotic nitrogen fixing bacterium from root nodules of soybeans in Canada.</title>
        <authorList>
            <person name="Yu X."/>
            <person name="Cloutier S."/>
            <person name="Tambong J.T."/>
            <person name="Bromfield E.S."/>
        </authorList>
    </citation>
    <scope>NUCLEOTIDE SEQUENCE [LARGE SCALE GENOMIC DNA]</scope>
    <source>
        <strain evidence="2 3">OO99</strain>
    </source>
</reference>
<organism evidence="2 3">
    <name type="scientific">Bradyrhizobium ottawaense</name>
    <dbReference type="NCBI Taxonomy" id="931866"/>
    <lineage>
        <taxon>Bacteria</taxon>
        <taxon>Pseudomonadati</taxon>
        <taxon>Pseudomonadota</taxon>
        <taxon>Alphaproteobacteria</taxon>
        <taxon>Hyphomicrobiales</taxon>
        <taxon>Nitrobacteraceae</taxon>
        <taxon>Bradyrhizobium</taxon>
    </lineage>
</organism>
<dbReference type="GeneID" id="92963527"/>
<proteinExistence type="predicted"/>
<dbReference type="RefSeq" id="WP_095425361.1">
    <property type="nucleotide sequence ID" value="NZ_CP029425.2"/>
</dbReference>
<gene>
    <name evidence="2" type="ORF">CIT37_12875</name>
</gene>
<dbReference type="Proteomes" id="UP000215703">
    <property type="component" value="Chromosome"/>
</dbReference>
<dbReference type="AlphaFoldDB" id="A0A2U8P5J7"/>
<feature type="compositionally biased region" description="Basic and acidic residues" evidence="1">
    <location>
        <begin position="169"/>
        <end position="182"/>
    </location>
</feature>
<protein>
    <submittedName>
        <fullName evidence="2">Uncharacterized protein</fullName>
    </submittedName>
</protein>
<feature type="region of interest" description="Disordered" evidence="1">
    <location>
        <begin position="218"/>
        <end position="239"/>
    </location>
</feature>
<feature type="compositionally biased region" description="Basic and acidic residues" evidence="1">
    <location>
        <begin position="278"/>
        <end position="294"/>
    </location>
</feature>
<feature type="region of interest" description="Disordered" evidence="1">
    <location>
        <begin position="268"/>
        <end position="294"/>
    </location>
</feature>
<dbReference type="KEGG" id="bot:CIT37_12875"/>